<feature type="chain" id="PRO_5037300724" description="Fenitrothion hydrolase" evidence="2">
    <location>
        <begin position="32"/>
        <end position="510"/>
    </location>
</feature>
<sequence>MTPIQPEVLTMRLKRFCILAASAAMPLPALAHSFAAPYTLPVPFALYAWGACAALVLSFVIIGLMARLPFMHVTSVSGITPAKSATSSWLMPGALLAALRMAGVLLLALCIATGLFGTRNPFANFNMTFFWIVFVLGFSYLVALCGDLYGVLNPWRTLCDWIERLLPSAFRARLRYPAALLGYYPALALYMAFIWLELFGHTTPRSLSIALLLYTAIGLLGAALFGKEAWFRYGDFLAVFLRLIAMMAPVRLLHGEPGTSPTIRMQWRMPFTGLLEQEAEHVSLAVFVLFMLSSTAYDGMHESQPWSEFFWAGIYPLIAPIITAGSKQPFAVAARVFHHWQSLALFLSPMLYLLCYLVFLKLARMLTASTETVRRLALRFAFSLVPIAFVYHVTHYYTLLLSQGPAFFRQISDPFGLGWNLFGTAGYAAQPILLDANVIWHTQVGLILIGHVVSVYLAHIEAMRTFRSAYRAALSQLPMLLLMVGLTAAGLWILSLPIASGQVALPTAAS</sequence>
<evidence type="ECO:0000256" key="2">
    <source>
        <dbReference type="SAM" id="SignalP"/>
    </source>
</evidence>
<evidence type="ECO:0000313" key="3">
    <source>
        <dbReference type="EMBL" id="MBK4736668.1"/>
    </source>
</evidence>
<keyword evidence="1" id="KW-1133">Transmembrane helix</keyword>
<accession>A0A934SWF7</accession>
<name>A0A934SWF7_9BURK</name>
<organism evidence="3 4">
    <name type="scientific">Noviherbaspirillum pedocola</name>
    <dbReference type="NCBI Taxonomy" id="2801341"/>
    <lineage>
        <taxon>Bacteria</taxon>
        <taxon>Pseudomonadati</taxon>
        <taxon>Pseudomonadota</taxon>
        <taxon>Betaproteobacteria</taxon>
        <taxon>Burkholderiales</taxon>
        <taxon>Oxalobacteraceae</taxon>
        <taxon>Noviherbaspirillum</taxon>
    </lineage>
</organism>
<feature type="transmembrane region" description="Helical" evidence="1">
    <location>
        <begin position="233"/>
        <end position="252"/>
    </location>
</feature>
<protein>
    <recommendedName>
        <fullName evidence="5">Fenitrothion hydrolase</fullName>
    </recommendedName>
</protein>
<dbReference type="AlphaFoldDB" id="A0A934SWF7"/>
<feature type="transmembrane region" description="Helical" evidence="1">
    <location>
        <begin position="338"/>
        <end position="359"/>
    </location>
</feature>
<keyword evidence="1" id="KW-0472">Membrane</keyword>
<feature type="transmembrane region" description="Helical" evidence="1">
    <location>
        <begin position="380"/>
        <end position="399"/>
    </location>
</feature>
<keyword evidence="2" id="KW-0732">Signal</keyword>
<feature type="transmembrane region" description="Helical" evidence="1">
    <location>
        <begin position="309"/>
        <end position="326"/>
    </location>
</feature>
<evidence type="ECO:0008006" key="5">
    <source>
        <dbReference type="Google" id="ProtNLM"/>
    </source>
</evidence>
<proteinExistence type="predicted"/>
<feature type="transmembrane region" description="Helical" evidence="1">
    <location>
        <begin position="89"/>
        <end position="116"/>
    </location>
</feature>
<reference evidence="3" key="1">
    <citation type="submission" date="2021-01" db="EMBL/GenBank/DDBJ databases">
        <title>Genome sequence of strain Noviherbaspirillum sp. DKR-6.</title>
        <authorList>
            <person name="Chaudhary D.K."/>
        </authorList>
    </citation>
    <scope>NUCLEOTIDE SEQUENCE</scope>
    <source>
        <strain evidence="3">DKR-6</strain>
    </source>
</reference>
<keyword evidence="4" id="KW-1185">Reference proteome</keyword>
<dbReference type="Proteomes" id="UP000622890">
    <property type="component" value="Unassembled WGS sequence"/>
</dbReference>
<feature type="transmembrane region" description="Helical" evidence="1">
    <location>
        <begin position="438"/>
        <end position="458"/>
    </location>
</feature>
<feature type="transmembrane region" description="Helical" evidence="1">
    <location>
        <begin position="479"/>
        <end position="500"/>
    </location>
</feature>
<feature type="transmembrane region" description="Helical" evidence="1">
    <location>
        <begin position="47"/>
        <end position="68"/>
    </location>
</feature>
<comment type="caution">
    <text evidence="3">The sequence shown here is derived from an EMBL/GenBank/DDBJ whole genome shotgun (WGS) entry which is preliminary data.</text>
</comment>
<feature type="signal peptide" evidence="2">
    <location>
        <begin position="1"/>
        <end position="31"/>
    </location>
</feature>
<feature type="transmembrane region" description="Helical" evidence="1">
    <location>
        <begin position="128"/>
        <end position="152"/>
    </location>
</feature>
<feature type="transmembrane region" description="Helical" evidence="1">
    <location>
        <begin position="173"/>
        <end position="195"/>
    </location>
</feature>
<keyword evidence="1" id="KW-0812">Transmembrane</keyword>
<gene>
    <name evidence="3" type="ORF">JJB74_18740</name>
</gene>
<dbReference type="EMBL" id="JAEPBG010000008">
    <property type="protein sequence ID" value="MBK4736668.1"/>
    <property type="molecule type" value="Genomic_DNA"/>
</dbReference>
<evidence type="ECO:0000313" key="4">
    <source>
        <dbReference type="Proteomes" id="UP000622890"/>
    </source>
</evidence>
<evidence type="ECO:0000256" key="1">
    <source>
        <dbReference type="SAM" id="Phobius"/>
    </source>
</evidence>
<feature type="transmembrane region" description="Helical" evidence="1">
    <location>
        <begin position="207"/>
        <end position="226"/>
    </location>
</feature>
<dbReference type="RefSeq" id="WP_200594317.1">
    <property type="nucleotide sequence ID" value="NZ_JAEPBG010000008.1"/>
</dbReference>